<evidence type="ECO:0000313" key="12">
    <source>
        <dbReference type="EMBL" id="CUS02328.2"/>
    </source>
</evidence>
<evidence type="ECO:0000256" key="6">
    <source>
        <dbReference type="ARBA" id="ARBA00023002"/>
    </source>
</evidence>
<dbReference type="PANTHER" id="PTHR34573:SF1">
    <property type="entry name" value="VITAMIN K EPOXIDE REDUCTASE DOMAIN-CONTAINING PROTEIN"/>
    <property type="match status" value="1"/>
</dbReference>
<keyword evidence="13" id="KW-1185">Reference proteome</keyword>
<keyword evidence="4" id="KW-0874">Quinone</keyword>
<proteinExistence type="inferred from homology"/>
<dbReference type="KEGG" id="pbf:CFX0092_A0447"/>
<dbReference type="InterPro" id="IPR012932">
    <property type="entry name" value="VKOR"/>
</dbReference>
<feature type="transmembrane region" description="Helical" evidence="10">
    <location>
        <begin position="123"/>
        <end position="142"/>
    </location>
</feature>
<dbReference type="RefSeq" id="WP_095041954.1">
    <property type="nucleotide sequence ID" value="NZ_LN890655.1"/>
</dbReference>
<dbReference type="Gene3D" id="1.20.1440.130">
    <property type="entry name" value="VKOR domain"/>
    <property type="match status" value="1"/>
</dbReference>
<dbReference type="CDD" id="cd12916">
    <property type="entry name" value="VKOR_1"/>
    <property type="match status" value="1"/>
</dbReference>
<comment type="similarity">
    <text evidence="2">Belongs to the VKOR family.</text>
</comment>
<keyword evidence="8" id="KW-1015">Disulfide bond</keyword>
<evidence type="ECO:0000313" key="13">
    <source>
        <dbReference type="Proteomes" id="UP000215027"/>
    </source>
</evidence>
<feature type="transmembrane region" description="Helical" evidence="10">
    <location>
        <begin position="7"/>
        <end position="26"/>
    </location>
</feature>
<dbReference type="GO" id="GO:0016020">
    <property type="term" value="C:membrane"/>
    <property type="evidence" value="ECO:0007669"/>
    <property type="project" value="UniProtKB-SubCell"/>
</dbReference>
<evidence type="ECO:0000256" key="7">
    <source>
        <dbReference type="ARBA" id="ARBA00023136"/>
    </source>
</evidence>
<gene>
    <name evidence="12" type="ORF">CFX0092_A0447</name>
</gene>
<name>A0A160T0R1_9CHLR</name>
<evidence type="ECO:0000256" key="2">
    <source>
        <dbReference type="ARBA" id="ARBA00006214"/>
    </source>
</evidence>
<dbReference type="GO" id="GO:0048038">
    <property type="term" value="F:quinone binding"/>
    <property type="evidence" value="ECO:0007669"/>
    <property type="project" value="UniProtKB-KW"/>
</dbReference>
<evidence type="ECO:0000256" key="9">
    <source>
        <dbReference type="ARBA" id="ARBA00023284"/>
    </source>
</evidence>
<dbReference type="InterPro" id="IPR044698">
    <property type="entry name" value="VKOR/LTO1"/>
</dbReference>
<keyword evidence="5 10" id="KW-1133">Transmembrane helix</keyword>
<keyword evidence="7 10" id="KW-0472">Membrane</keyword>
<dbReference type="Pfam" id="PF07884">
    <property type="entry name" value="VKOR"/>
    <property type="match status" value="1"/>
</dbReference>
<keyword evidence="9" id="KW-0676">Redox-active center</keyword>
<dbReference type="PANTHER" id="PTHR34573">
    <property type="entry name" value="VKC DOMAIN-CONTAINING PROTEIN"/>
    <property type="match status" value="1"/>
</dbReference>
<protein>
    <recommendedName>
        <fullName evidence="11">Vitamin K epoxide reductase domain-containing protein</fullName>
    </recommendedName>
</protein>
<feature type="transmembrane region" description="Helical" evidence="10">
    <location>
        <begin position="94"/>
        <end position="117"/>
    </location>
</feature>
<feature type="domain" description="Vitamin K epoxide reductase" evidence="11">
    <location>
        <begin position="4"/>
        <end position="142"/>
    </location>
</feature>
<comment type="subcellular location">
    <subcellularLocation>
        <location evidence="1">Membrane</location>
        <topology evidence="1">Multi-pass membrane protein</topology>
    </subcellularLocation>
</comment>
<evidence type="ECO:0000256" key="1">
    <source>
        <dbReference type="ARBA" id="ARBA00004141"/>
    </source>
</evidence>
<organism evidence="12 13">
    <name type="scientific">Candidatus Promineifilum breve</name>
    <dbReference type="NCBI Taxonomy" id="1806508"/>
    <lineage>
        <taxon>Bacteria</taxon>
        <taxon>Bacillati</taxon>
        <taxon>Chloroflexota</taxon>
        <taxon>Ardenticatenia</taxon>
        <taxon>Candidatus Promineifilales</taxon>
        <taxon>Candidatus Promineifilaceae</taxon>
        <taxon>Candidatus Promineifilum</taxon>
    </lineage>
</organism>
<evidence type="ECO:0000256" key="8">
    <source>
        <dbReference type="ARBA" id="ARBA00023157"/>
    </source>
</evidence>
<dbReference type="AlphaFoldDB" id="A0A160T0R1"/>
<dbReference type="InterPro" id="IPR038354">
    <property type="entry name" value="VKOR_sf"/>
</dbReference>
<reference evidence="12" key="1">
    <citation type="submission" date="2016-01" db="EMBL/GenBank/DDBJ databases">
        <authorList>
            <person name="Mcilroy J.S."/>
            <person name="Karst M S."/>
            <person name="Albertsen M."/>
        </authorList>
    </citation>
    <scope>NUCLEOTIDE SEQUENCE</scope>
    <source>
        <strain evidence="12">Cfx-K</strain>
    </source>
</reference>
<dbReference type="SMART" id="SM00756">
    <property type="entry name" value="VKc"/>
    <property type="match status" value="1"/>
</dbReference>
<feature type="transmembrane region" description="Helical" evidence="10">
    <location>
        <begin position="61"/>
        <end position="82"/>
    </location>
</feature>
<dbReference type="Proteomes" id="UP000215027">
    <property type="component" value="Chromosome I"/>
</dbReference>
<keyword evidence="3 10" id="KW-0812">Transmembrane</keyword>
<evidence type="ECO:0000259" key="11">
    <source>
        <dbReference type="SMART" id="SM00756"/>
    </source>
</evidence>
<evidence type="ECO:0000256" key="4">
    <source>
        <dbReference type="ARBA" id="ARBA00022719"/>
    </source>
</evidence>
<evidence type="ECO:0000256" key="10">
    <source>
        <dbReference type="SAM" id="Phobius"/>
    </source>
</evidence>
<accession>A0A160T0R1</accession>
<sequence length="163" mass="17637">MNINQWPARLIQLLAVPGLLVAFYLWLYHNGALTATCTVGSWEDCGLVSGPNAPYASIGPIPVALIGLVGYALIFLAVWLADFIPLIERYLPELLVGLTGTALLFTAGLTALEIFVIHAVCRYCLVSAAIIVLMFILAVHNLRVANRAGRSLERGEFNEARTG</sequence>
<dbReference type="EMBL" id="LN890655">
    <property type="protein sequence ID" value="CUS02328.2"/>
    <property type="molecule type" value="Genomic_DNA"/>
</dbReference>
<dbReference type="GO" id="GO:0016491">
    <property type="term" value="F:oxidoreductase activity"/>
    <property type="evidence" value="ECO:0007669"/>
    <property type="project" value="UniProtKB-KW"/>
</dbReference>
<keyword evidence="6" id="KW-0560">Oxidoreductase</keyword>
<evidence type="ECO:0000256" key="3">
    <source>
        <dbReference type="ARBA" id="ARBA00022692"/>
    </source>
</evidence>
<evidence type="ECO:0000256" key="5">
    <source>
        <dbReference type="ARBA" id="ARBA00022989"/>
    </source>
</evidence>